<gene>
    <name evidence="2" type="ORF">BDK92_0348</name>
</gene>
<dbReference type="RefSeq" id="WP_147456876.1">
    <property type="nucleotide sequence ID" value="NZ_RBKT01000001.1"/>
</dbReference>
<organism evidence="2 3">
    <name type="scientific">Micromonospora pisi</name>
    <dbReference type="NCBI Taxonomy" id="589240"/>
    <lineage>
        <taxon>Bacteria</taxon>
        <taxon>Bacillati</taxon>
        <taxon>Actinomycetota</taxon>
        <taxon>Actinomycetes</taxon>
        <taxon>Micromonosporales</taxon>
        <taxon>Micromonosporaceae</taxon>
        <taxon>Micromonospora</taxon>
    </lineage>
</organism>
<keyword evidence="3" id="KW-1185">Reference proteome</keyword>
<comment type="caution">
    <text evidence="2">The sequence shown here is derived from an EMBL/GenBank/DDBJ whole genome shotgun (WGS) entry which is preliminary data.</text>
</comment>
<evidence type="ECO:0000313" key="2">
    <source>
        <dbReference type="EMBL" id="RKR86126.1"/>
    </source>
</evidence>
<protein>
    <submittedName>
        <fullName evidence="2">Uncharacterized protein</fullName>
    </submittedName>
</protein>
<dbReference type="Proteomes" id="UP000277671">
    <property type="component" value="Unassembled WGS sequence"/>
</dbReference>
<reference evidence="2 3" key="1">
    <citation type="submission" date="2018-10" db="EMBL/GenBank/DDBJ databases">
        <title>Sequencing the genomes of 1000 actinobacteria strains.</title>
        <authorList>
            <person name="Klenk H.-P."/>
        </authorList>
    </citation>
    <scope>NUCLEOTIDE SEQUENCE [LARGE SCALE GENOMIC DNA]</scope>
    <source>
        <strain evidence="2 3">DSM 45175</strain>
    </source>
</reference>
<feature type="region of interest" description="Disordered" evidence="1">
    <location>
        <begin position="1"/>
        <end position="24"/>
    </location>
</feature>
<dbReference type="AlphaFoldDB" id="A0A495JAT8"/>
<evidence type="ECO:0000313" key="3">
    <source>
        <dbReference type="Proteomes" id="UP000277671"/>
    </source>
</evidence>
<dbReference type="EMBL" id="RBKT01000001">
    <property type="protein sequence ID" value="RKR86126.1"/>
    <property type="molecule type" value="Genomic_DNA"/>
</dbReference>
<dbReference type="OrthoDB" id="4350242at2"/>
<name>A0A495JAT8_9ACTN</name>
<accession>A0A495JAT8</accession>
<proteinExistence type="predicted"/>
<sequence>MGTDTDDNAPPPRPERPAPDSSGLHEVTGFPFPVYVSDGGVERGQFVAERVQRVAAWLSETVGTPPTPPLFVVGPRDWPRVGLFSIYGVVHVSTDRMVIGQEPSPMWDALLDNVVPTLSQQTKGQLHALYGDPIDLAPLNDLFVAHEMSHLSHDFATWEDPVNLWLWEFIANVGMVGYFSEVETEMLPTLEAAEVFWSAPVSWPVRELARMREPVEGHGLGGVANYLWFEFGLVLLAQRLWKNGGPAAFRRLCEVSRGPELTPSEVLAMLDDIDPDVAQAVRDWPN</sequence>
<evidence type="ECO:0000256" key="1">
    <source>
        <dbReference type="SAM" id="MobiDB-lite"/>
    </source>
</evidence>